<dbReference type="OrthoDB" id="6682367at2759"/>
<dbReference type="PANTHER" id="PTHR10174:SF216">
    <property type="entry name" value="CRAL-TRIO DOMAIN-CONTAINING PROTEIN-RELATED"/>
    <property type="match status" value="1"/>
</dbReference>
<dbReference type="Pfam" id="PF00650">
    <property type="entry name" value="CRAL_TRIO"/>
    <property type="match status" value="1"/>
</dbReference>
<dbReference type="CDD" id="cd00170">
    <property type="entry name" value="SEC14"/>
    <property type="match status" value="1"/>
</dbReference>
<dbReference type="SMART" id="SM00516">
    <property type="entry name" value="SEC14"/>
    <property type="match status" value="1"/>
</dbReference>
<dbReference type="STRING" id="568069.A0A1J1HFJ3"/>
<dbReference type="SUPFAM" id="SSF46938">
    <property type="entry name" value="CRAL/TRIO N-terminal domain"/>
    <property type="match status" value="1"/>
</dbReference>
<evidence type="ECO:0000313" key="2">
    <source>
        <dbReference type="EMBL" id="CRK86619.1"/>
    </source>
</evidence>
<dbReference type="GO" id="GO:1902936">
    <property type="term" value="F:phosphatidylinositol bisphosphate binding"/>
    <property type="evidence" value="ECO:0007669"/>
    <property type="project" value="TreeGrafter"/>
</dbReference>
<proteinExistence type="predicted"/>
<keyword evidence="3" id="KW-1185">Reference proteome</keyword>
<feature type="domain" description="CRAL-TRIO" evidence="1">
    <location>
        <begin position="91"/>
        <end position="257"/>
    </location>
</feature>
<dbReference type="InterPro" id="IPR001251">
    <property type="entry name" value="CRAL-TRIO_dom"/>
</dbReference>
<dbReference type="Gene3D" id="1.20.5.1200">
    <property type="entry name" value="Alpha-tocopherol transfer"/>
    <property type="match status" value="1"/>
</dbReference>
<dbReference type="GO" id="GO:0016020">
    <property type="term" value="C:membrane"/>
    <property type="evidence" value="ECO:0007669"/>
    <property type="project" value="TreeGrafter"/>
</dbReference>
<sequence length="310" mass="35879">MVNVRPLNDELQKKAIKELNEDPERIPKDLETFREWIKKSPHIKCFDDDQFLINFLRGCKFSMERVKQKFDLYHTLKTHIPELTRNRDPLDEKVLGAIRQAVGIPLPHTDGPDGPRYFLVRPGNYNPSEYSITDIIKVSTMINDLMMLEDDNFVIAGSIGILDFTGTSMSHFLQFNPTFIKQMTMIQQDANPIRQKGSHFVNMPSIALTVFNIFQSFTNEKNKKRVFVHGHDMESLYKSIPRKLLPKEYGGEAGTIEEIAKDVEKRLIARRDFFLEDEKFGVDEKKRVGRPKNPESLFGIEGSFRQLAID</sequence>
<dbReference type="PROSITE" id="PS50191">
    <property type="entry name" value="CRAL_TRIO"/>
    <property type="match status" value="1"/>
</dbReference>
<organism evidence="2 3">
    <name type="scientific">Clunio marinus</name>
    <dbReference type="NCBI Taxonomy" id="568069"/>
    <lineage>
        <taxon>Eukaryota</taxon>
        <taxon>Metazoa</taxon>
        <taxon>Ecdysozoa</taxon>
        <taxon>Arthropoda</taxon>
        <taxon>Hexapoda</taxon>
        <taxon>Insecta</taxon>
        <taxon>Pterygota</taxon>
        <taxon>Neoptera</taxon>
        <taxon>Endopterygota</taxon>
        <taxon>Diptera</taxon>
        <taxon>Nematocera</taxon>
        <taxon>Chironomoidea</taxon>
        <taxon>Chironomidae</taxon>
        <taxon>Clunio</taxon>
    </lineage>
</organism>
<dbReference type="InterPro" id="IPR036273">
    <property type="entry name" value="CRAL/TRIO_N_dom_sf"/>
</dbReference>
<evidence type="ECO:0000313" key="3">
    <source>
        <dbReference type="Proteomes" id="UP000183832"/>
    </source>
</evidence>
<dbReference type="EMBL" id="CVRI01000002">
    <property type="protein sequence ID" value="CRK86619.1"/>
    <property type="molecule type" value="Genomic_DNA"/>
</dbReference>
<dbReference type="InterPro" id="IPR036865">
    <property type="entry name" value="CRAL-TRIO_dom_sf"/>
</dbReference>
<dbReference type="AlphaFoldDB" id="A0A1J1HFJ3"/>
<dbReference type="Gene3D" id="1.10.8.20">
    <property type="entry name" value="N-terminal domain of phosphatidylinositol transfer protein sec14p"/>
    <property type="match status" value="1"/>
</dbReference>
<reference evidence="2 3" key="1">
    <citation type="submission" date="2015-04" db="EMBL/GenBank/DDBJ databases">
        <authorList>
            <person name="Syromyatnikov M.Y."/>
            <person name="Popov V.N."/>
        </authorList>
    </citation>
    <scope>NUCLEOTIDE SEQUENCE [LARGE SCALE GENOMIC DNA]</scope>
</reference>
<evidence type="ECO:0000259" key="1">
    <source>
        <dbReference type="PROSITE" id="PS50191"/>
    </source>
</evidence>
<accession>A0A1J1HFJ3</accession>
<gene>
    <name evidence="2" type="ORF">CLUMA_CG000456</name>
</gene>
<dbReference type="PANTHER" id="PTHR10174">
    <property type="entry name" value="ALPHA-TOCOPHEROL TRANSFER PROTEIN-RELATED"/>
    <property type="match status" value="1"/>
</dbReference>
<name>A0A1J1HFJ3_9DIPT</name>
<dbReference type="SUPFAM" id="SSF52087">
    <property type="entry name" value="CRAL/TRIO domain"/>
    <property type="match status" value="1"/>
</dbReference>
<protein>
    <submittedName>
        <fullName evidence="2">CLUMA_CG000456, isoform A</fullName>
    </submittedName>
</protein>
<dbReference type="Proteomes" id="UP000183832">
    <property type="component" value="Unassembled WGS sequence"/>
</dbReference>
<dbReference type="PRINTS" id="PR00180">
    <property type="entry name" value="CRETINALDHBP"/>
</dbReference>
<dbReference type="Gene3D" id="3.40.525.10">
    <property type="entry name" value="CRAL-TRIO lipid binding domain"/>
    <property type="match status" value="1"/>
</dbReference>